<dbReference type="Proteomes" id="UP000272316">
    <property type="component" value="Chromosome"/>
</dbReference>
<keyword evidence="1" id="KW-0732">Signal</keyword>
<evidence type="ECO:0008006" key="4">
    <source>
        <dbReference type="Google" id="ProtNLM"/>
    </source>
</evidence>
<dbReference type="KEGG" id="eva:EIB75_07840"/>
<evidence type="ECO:0000256" key="1">
    <source>
        <dbReference type="SAM" id="SignalP"/>
    </source>
</evidence>
<dbReference type="EMBL" id="CP034160">
    <property type="protein sequence ID" value="AZI55157.1"/>
    <property type="molecule type" value="Genomic_DNA"/>
</dbReference>
<gene>
    <name evidence="2" type="ORF">EIB75_07840</name>
</gene>
<feature type="chain" id="PRO_5017996393" description="Lipoprotein" evidence="1">
    <location>
        <begin position="20"/>
        <end position="209"/>
    </location>
</feature>
<evidence type="ECO:0000313" key="2">
    <source>
        <dbReference type="EMBL" id="AZI55157.1"/>
    </source>
</evidence>
<feature type="signal peptide" evidence="1">
    <location>
        <begin position="1"/>
        <end position="19"/>
    </location>
</feature>
<protein>
    <recommendedName>
        <fullName evidence="4">Lipoprotein</fullName>
    </recommendedName>
</protein>
<name>A0A3G8ZEY5_9FLAO</name>
<dbReference type="RefSeq" id="WP_124986292.1">
    <property type="nucleotide sequence ID" value="NZ_CP034160.1"/>
</dbReference>
<sequence length="209" mass="24848">MMKKIFLISLLSFFSIACSQNNSLDYKTELKNLKTYVENTYKNDSDKIKSYVKNENDGKIFLIKTDDIYSEFNFEFYYAYDFLRKDDKLVYTRKTPISRSGDSFIFYDYYFNNGGRLIGADKNVSSFYGENSKVVFYKIEYELSDKTDKLERVSEVYTDENKKIIEKNSKLYKEAVTNGLISSYIEDLDKITFRDLEGFMKTEKIKYYK</sequence>
<evidence type="ECO:0000313" key="3">
    <source>
        <dbReference type="Proteomes" id="UP000272316"/>
    </source>
</evidence>
<dbReference type="PROSITE" id="PS51257">
    <property type="entry name" value="PROKAR_LIPOPROTEIN"/>
    <property type="match status" value="1"/>
</dbReference>
<organism evidence="2 3">
    <name type="scientific">Epilithonimonas vandammei</name>
    <dbReference type="NCBI Taxonomy" id="2487072"/>
    <lineage>
        <taxon>Bacteria</taxon>
        <taxon>Pseudomonadati</taxon>
        <taxon>Bacteroidota</taxon>
        <taxon>Flavobacteriia</taxon>
        <taxon>Flavobacteriales</taxon>
        <taxon>Weeksellaceae</taxon>
        <taxon>Chryseobacterium group</taxon>
        <taxon>Epilithonimonas</taxon>
    </lineage>
</organism>
<proteinExistence type="predicted"/>
<accession>A0A3G8ZEY5</accession>
<dbReference type="AlphaFoldDB" id="A0A3G8ZEY5"/>
<reference evidence="3" key="1">
    <citation type="submission" date="2018-11" db="EMBL/GenBank/DDBJ databases">
        <title>Proposal to divide the Flavobacteriaceae and reorganize its genera based on Amino Acid Identity values calculated from whole genome sequences.</title>
        <authorList>
            <person name="Nicholson A.C."/>
            <person name="Gulvik C.A."/>
            <person name="Whitney A.M."/>
            <person name="Sheth M."/>
            <person name="Batra D."/>
            <person name="Pryor J."/>
            <person name="Bernardet J.-F."/>
            <person name="Hugo C."/>
            <person name="Kampfer P."/>
            <person name="Newman J.D."/>
            <person name="McQuiston J.R."/>
        </authorList>
    </citation>
    <scope>NUCLEOTIDE SEQUENCE [LARGE SCALE GENOMIC DNA]</scope>
    <source>
        <strain evidence="3">H6466</strain>
    </source>
</reference>